<comment type="caution">
    <text evidence="6">Lacks conserved residue(s) required for the propagation of feature annotation.</text>
</comment>
<protein>
    <recommendedName>
        <fullName evidence="6">Dihydroorotase</fullName>
        <shortName evidence="6">DHOase</shortName>
        <ecNumber evidence="6">3.5.2.3</ecNumber>
    </recommendedName>
</protein>
<comment type="cofactor">
    <cofactor evidence="6">
        <name>Zn(2+)</name>
        <dbReference type="ChEBI" id="CHEBI:29105"/>
    </cofactor>
    <text evidence="6">Binds 2 Zn(2+) ions per subunit.</text>
</comment>
<dbReference type="GO" id="GO:0004038">
    <property type="term" value="F:allantoinase activity"/>
    <property type="evidence" value="ECO:0007669"/>
    <property type="project" value="TreeGrafter"/>
</dbReference>
<comment type="function">
    <text evidence="1 6">Catalyzes the reversible cyclization of carbamoyl aspartate to dihydroorotate.</text>
</comment>
<keyword evidence="3 6" id="KW-0479">Metal-binding</keyword>
<comment type="similarity">
    <text evidence="2 6">Belongs to the metallo-dependent hydrolases superfamily. DHOase family. Class I DHOase subfamily.</text>
</comment>
<accession>E1YH82</accession>
<evidence type="ECO:0000259" key="7">
    <source>
        <dbReference type="Pfam" id="PF12890"/>
    </source>
</evidence>
<gene>
    <name evidence="6" type="primary">pyrC</name>
    <name evidence="8" type="ORF">N47_F16210</name>
</gene>
<comment type="pathway">
    <text evidence="6">Pyrimidine metabolism; UMP biosynthesis via de novo pathway; (S)-dihydroorotate from bicarbonate: step 3/3.</text>
</comment>
<feature type="binding site" evidence="6">
    <location>
        <position position="162"/>
    </location>
    <ligand>
        <name>Zn(2+)</name>
        <dbReference type="ChEBI" id="CHEBI:29105"/>
        <label>2</label>
    </ligand>
</feature>
<feature type="binding site" evidence="6">
    <location>
        <position position="315"/>
    </location>
    <ligand>
        <name>Zn(2+)</name>
        <dbReference type="ChEBI" id="CHEBI:29105"/>
        <label>1</label>
    </ligand>
</feature>
<organism evidence="8">
    <name type="scientific">uncultured Desulfobacterium sp</name>
    <dbReference type="NCBI Taxonomy" id="201089"/>
    <lineage>
        <taxon>Bacteria</taxon>
        <taxon>Pseudomonadati</taxon>
        <taxon>Thermodesulfobacteriota</taxon>
        <taxon>Desulfobacteria</taxon>
        <taxon>Desulfobacterales</taxon>
        <taxon>Desulfobacteriaceae</taxon>
        <taxon>Desulfobacterium</taxon>
        <taxon>environmental samples</taxon>
    </lineage>
</organism>
<dbReference type="SUPFAM" id="SSF51338">
    <property type="entry name" value="Composite domain of metallo-dependent hydrolases"/>
    <property type="match status" value="1"/>
</dbReference>
<dbReference type="PANTHER" id="PTHR43668">
    <property type="entry name" value="ALLANTOINASE"/>
    <property type="match status" value="1"/>
</dbReference>
<evidence type="ECO:0000256" key="3">
    <source>
        <dbReference type="ARBA" id="ARBA00022723"/>
    </source>
</evidence>
<feature type="binding site" evidence="6">
    <location>
        <position position="104"/>
    </location>
    <ligand>
        <name>substrate</name>
    </ligand>
</feature>
<dbReference type="Pfam" id="PF12890">
    <property type="entry name" value="DHOase"/>
    <property type="match status" value="1"/>
</dbReference>
<evidence type="ECO:0000256" key="1">
    <source>
        <dbReference type="ARBA" id="ARBA00002368"/>
    </source>
</evidence>
<dbReference type="PROSITE" id="PS00482">
    <property type="entry name" value="DIHYDROOROTASE_1"/>
    <property type="match status" value="1"/>
</dbReference>
<dbReference type="GO" id="GO:0005737">
    <property type="term" value="C:cytoplasm"/>
    <property type="evidence" value="ECO:0007669"/>
    <property type="project" value="TreeGrafter"/>
</dbReference>
<dbReference type="UniPathway" id="UPA00070">
    <property type="reaction ID" value="UER00117"/>
</dbReference>
<dbReference type="InterPro" id="IPR032466">
    <property type="entry name" value="Metal_Hydrolase"/>
</dbReference>
<evidence type="ECO:0000313" key="8">
    <source>
        <dbReference type="EMBL" id="CBX29926.1"/>
    </source>
</evidence>
<name>E1YH82_9BACT</name>
<evidence type="ECO:0000256" key="6">
    <source>
        <dbReference type="HAMAP-Rule" id="MF_00220"/>
    </source>
</evidence>
<dbReference type="PROSITE" id="PS00483">
    <property type="entry name" value="DIHYDROOROTASE_2"/>
    <property type="match status" value="1"/>
</dbReference>
<keyword evidence="5 6" id="KW-0665">Pyrimidine biosynthesis</keyword>
<feature type="binding site" evidence="6">
    <location>
        <position position="72"/>
    </location>
    <ligand>
        <name>Zn(2+)</name>
        <dbReference type="ChEBI" id="CHEBI:29105"/>
        <label>1</label>
    </ligand>
</feature>
<feature type="domain" description="Dihydroorotase catalytic" evidence="7">
    <location>
        <begin position="59"/>
        <end position="246"/>
    </location>
</feature>
<proteinExistence type="inferred from homology"/>
<evidence type="ECO:0000256" key="2">
    <source>
        <dbReference type="ARBA" id="ARBA00010286"/>
    </source>
</evidence>
<sequence>MLTLIKGGRVIDPGNLDGVMDILIENDRIIGITPLERTDGDPSELFKKDNDIKIIDASGKIVVPGLIDMHVHLREPGQEYKETIETGTLAAASGGFTGLCAMPNTIPVNDNRQTTEYILNRARDFGKVNVYPVAAISIGLNGERLCEYGDLKEAGAIAISDDGKPVSNSRLMRRAMEYAKQFGLPVISHCEVSELSSGGSMNEGIIATGMGLSGIPNEAESIMVARDIALCELTGAHLHIAHVSTLQSVRAIRDAKKRGVPVTAETAPHYFTLTQDAVCGYNTNAKMNPPLRSEADRDAIREGLADGTIDVIATDHAPHSILEKEVEFDMAANGIVGLETSVSLGLKLVKDKIISLSELIEKMSVNPARILHLDRSIKKGKAADITIIDTDISYTVDSDSFCSLGRNTPFNGWKMKGRACLTMVGGKIVFENIIS</sequence>
<dbReference type="Gene3D" id="2.30.40.10">
    <property type="entry name" value="Urease, subunit C, domain 1"/>
    <property type="match status" value="1"/>
</dbReference>
<dbReference type="CDD" id="cd01317">
    <property type="entry name" value="DHOase_IIa"/>
    <property type="match status" value="1"/>
</dbReference>
<feature type="binding site" evidence="6">
    <location>
        <position position="319"/>
    </location>
    <ligand>
        <name>substrate</name>
    </ligand>
</feature>
<dbReference type="Gene3D" id="3.20.20.140">
    <property type="entry name" value="Metal-dependent hydrolases"/>
    <property type="match status" value="1"/>
</dbReference>
<feature type="binding site" evidence="6">
    <location>
        <position position="242"/>
    </location>
    <ligand>
        <name>Zn(2+)</name>
        <dbReference type="ChEBI" id="CHEBI:29105"/>
        <label>2</label>
    </ligand>
</feature>
<feature type="binding site" evidence="6">
    <location>
        <position position="162"/>
    </location>
    <ligand>
        <name>Zn(2+)</name>
        <dbReference type="ChEBI" id="CHEBI:29105"/>
        <label>1</label>
    </ligand>
</feature>
<feature type="active site" evidence="6">
    <location>
        <position position="315"/>
    </location>
</feature>
<dbReference type="GO" id="GO:0044205">
    <property type="term" value="P:'de novo' UMP biosynthetic process"/>
    <property type="evidence" value="ECO:0007669"/>
    <property type="project" value="UniProtKB-UniRule"/>
</dbReference>
<dbReference type="GO" id="GO:0008270">
    <property type="term" value="F:zinc ion binding"/>
    <property type="evidence" value="ECO:0007669"/>
    <property type="project" value="UniProtKB-UniRule"/>
</dbReference>
<dbReference type="PANTHER" id="PTHR43668:SF2">
    <property type="entry name" value="ALLANTOINASE"/>
    <property type="match status" value="1"/>
</dbReference>
<dbReference type="InterPro" id="IPR004722">
    <property type="entry name" value="DHOase"/>
</dbReference>
<dbReference type="InterPro" id="IPR024403">
    <property type="entry name" value="DHOase_cat"/>
</dbReference>
<feature type="binding site" evidence="6">
    <location>
        <begin position="72"/>
        <end position="74"/>
    </location>
    <ligand>
        <name>substrate</name>
    </ligand>
</feature>
<dbReference type="EMBL" id="FR695873">
    <property type="protein sequence ID" value="CBX29926.1"/>
    <property type="molecule type" value="Genomic_DNA"/>
</dbReference>
<dbReference type="NCBIfam" id="TIGR00857">
    <property type="entry name" value="pyrC_multi"/>
    <property type="match status" value="1"/>
</dbReference>
<dbReference type="HAMAP" id="MF_00220_B">
    <property type="entry name" value="PyrC_classI_B"/>
    <property type="match status" value="1"/>
</dbReference>
<evidence type="ECO:0000256" key="5">
    <source>
        <dbReference type="ARBA" id="ARBA00022975"/>
    </source>
</evidence>
<feature type="binding site" evidence="6">
    <location>
        <position position="288"/>
    </location>
    <ligand>
        <name>substrate</name>
    </ligand>
</feature>
<dbReference type="SUPFAM" id="SSF51556">
    <property type="entry name" value="Metallo-dependent hydrolases"/>
    <property type="match status" value="1"/>
</dbReference>
<dbReference type="AlphaFoldDB" id="E1YH82"/>
<keyword evidence="6" id="KW-0862">Zinc</keyword>
<dbReference type="InterPro" id="IPR011059">
    <property type="entry name" value="Metal-dep_hydrolase_composite"/>
</dbReference>
<dbReference type="GO" id="GO:0006145">
    <property type="term" value="P:purine nucleobase catabolic process"/>
    <property type="evidence" value="ECO:0007669"/>
    <property type="project" value="TreeGrafter"/>
</dbReference>
<dbReference type="GO" id="GO:0004151">
    <property type="term" value="F:dihydroorotase activity"/>
    <property type="evidence" value="ECO:0007669"/>
    <property type="project" value="UniProtKB-UniRule"/>
</dbReference>
<comment type="catalytic activity">
    <reaction evidence="6">
        <text>(S)-dihydroorotate + H2O = N-carbamoyl-L-aspartate + H(+)</text>
        <dbReference type="Rhea" id="RHEA:24296"/>
        <dbReference type="ChEBI" id="CHEBI:15377"/>
        <dbReference type="ChEBI" id="CHEBI:15378"/>
        <dbReference type="ChEBI" id="CHEBI:30864"/>
        <dbReference type="ChEBI" id="CHEBI:32814"/>
        <dbReference type="EC" id="3.5.2.3"/>
    </reaction>
</comment>
<dbReference type="InterPro" id="IPR002195">
    <property type="entry name" value="Dihydroorotase_CS"/>
</dbReference>
<keyword evidence="4 6" id="KW-0378">Hydrolase</keyword>
<feature type="binding site" evidence="6">
    <location>
        <position position="70"/>
    </location>
    <ligand>
        <name>Zn(2+)</name>
        <dbReference type="ChEBI" id="CHEBI:29105"/>
        <label>1</label>
    </ligand>
</feature>
<reference evidence="8" key="1">
    <citation type="journal article" date="2011" name="Environ. Microbiol.">
        <title>Genomic insights into the metabolic potential of the polycyclic aromatic hydrocarbon degrading sulfate-reducing Deltaproteobacterium N47.</title>
        <authorList>
            <person name="Bergmann F."/>
            <person name="Selesi D."/>
            <person name="Weinmaier T."/>
            <person name="Tischler P."/>
            <person name="Rattei T."/>
            <person name="Meckenstock R.U."/>
        </authorList>
    </citation>
    <scope>NUCLEOTIDE SEQUENCE</scope>
</reference>
<dbReference type="InterPro" id="IPR050138">
    <property type="entry name" value="DHOase/Allantoinase_Hydrolase"/>
</dbReference>
<evidence type="ECO:0000256" key="4">
    <source>
        <dbReference type="ARBA" id="ARBA00022801"/>
    </source>
</evidence>
<feature type="binding site" evidence="6">
    <location>
        <position position="189"/>
    </location>
    <ligand>
        <name>Zn(2+)</name>
        <dbReference type="ChEBI" id="CHEBI:29105"/>
        <label>2</label>
    </ligand>
</feature>
<dbReference type="EC" id="3.5.2.3" evidence="6"/>